<dbReference type="Gene3D" id="1.25.40.10">
    <property type="entry name" value="Tetratricopeptide repeat domain"/>
    <property type="match status" value="1"/>
</dbReference>
<dbReference type="InterPro" id="IPR028082">
    <property type="entry name" value="Peripla_BP_I"/>
</dbReference>
<dbReference type="HAMAP" id="MF_01890">
    <property type="entry name" value="LpoA"/>
    <property type="match status" value="1"/>
</dbReference>
<comment type="function">
    <text evidence="8">Regulator of peptidoglycan synthesis that is essential for the function of penicillin-binding protein 1A (PBP1a).</text>
</comment>
<dbReference type="CDD" id="cd06339">
    <property type="entry name" value="PBP1_YraM_LppC_lipoprotein-like"/>
    <property type="match status" value="1"/>
</dbReference>
<evidence type="ECO:0000256" key="5">
    <source>
        <dbReference type="ARBA" id="ARBA00023139"/>
    </source>
</evidence>
<evidence type="ECO:0000256" key="1">
    <source>
        <dbReference type="ARBA" id="ARBA00022729"/>
    </source>
</evidence>
<dbReference type="GO" id="GO:0009252">
    <property type="term" value="P:peptidoglycan biosynthetic process"/>
    <property type="evidence" value="ECO:0007669"/>
    <property type="project" value="UniProtKB-UniRule"/>
</dbReference>
<keyword evidence="7" id="KW-0449">Lipoprotein</keyword>
<feature type="compositionally biased region" description="Polar residues" evidence="9">
    <location>
        <begin position="312"/>
        <end position="332"/>
    </location>
</feature>
<sequence>MVPLTFIRTKAARSVPLLLAALIFAGCGTQAPDQSTAHMQGSAQADSGFYLQQMSQSSNDTKTNWQLLAIRALLKEGKTQQAAELFNQLPQDLTDTQRREQGLLSAELKVALKDYESAKKILGNIDVGALDKNQQARFWQAGITAEQGRPSLTLLRALIAQEPLLSGADKQKNIDATWQALASMTQDQARAMVINADENVLQGWLDLQQMWFTNRSDPNMLKAGITDWQTRYPQNPGAKMLPGQLVNVQNFKPASTSKIALLLPLNGQAAVFGRAIQQGFEAAKNGTTTVSGSAVPDQAAQAANVSDVISPSAAETSDLTTAQAPAQGTLQNPVTAPTTPPAETAAPAPAAQAPVETQAAPATEATTTAQPQATQPEQQPAAQQQAVATPGANPGAELKIYDTSAQPLDQVLAQVQQDGASIVVGPLLKNNVEELMKSNTPLNVLALNQPEQVQNRANICYFALSPEDEARDAARHIHEQGKQAPLLLIPRSALGDRVATAFADEWQKLGGGVVLQQKFGSAGELRAGVNGGAGIALNGSPVASSLPQQQSVTIGGLTIPAPPTDAQISGGGKVDAAYIVATPEEIAFIKPMIAMRNGSQSGATLYASSRSAQGTAGPDFRLEMDGLQYSEIPLLAGSNPALMQQALGAVRNDYSLARLYAMGVDAWALANNFTQMRQVPGFELNGNTGDLTATQDCVINRKLSWAQIPAGANRPRPVKP</sequence>
<feature type="chain" id="PRO_5019744929" description="Penicillin-binding protein activator LpoA" evidence="10">
    <location>
        <begin position="32"/>
        <end position="720"/>
    </location>
</feature>
<evidence type="ECO:0000256" key="3">
    <source>
        <dbReference type="ARBA" id="ARBA00022984"/>
    </source>
</evidence>
<dbReference type="GO" id="GO:0030234">
    <property type="term" value="F:enzyme regulator activity"/>
    <property type="evidence" value="ECO:0007669"/>
    <property type="project" value="UniProtKB-UniRule"/>
</dbReference>
<dbReference type="Pfam" id="PF04348">
    <property type="entry name" value="LppC"/>
    <property type="match status" value="2"/>
</dbReference>
<feature type="region of interest" description="Disordered" evidence="9">
    <location>
        <begin position="312"/>
        <end position="397"/>
    </location>
</feature>
<name>A0A484WFA4_9ENTR</name>
<keyword evidence="3 8" id="KW-0573">Peptidoglycan synthesis</keyword>
<evidence type="ECO:0000256" key="9">
    <source>
        <dbReference type="SAM" id="MobiDB-lite"/>
    </source>
</evidence>
<gene>
    <name evidence="11" type="primary">yraM</name>
    <name evidence="8" type="synonym">lpoA</name>
    <name evidence="11" type="ORF">NCTC12126_00410</name>
</gene>
<proteinExistence type="inferred from homology"/>
<evidence type="ECO:0000256" key="2">
    <source>
        <dbReference type="ARBA" id="ARBA00022960"/>
    </source>
</evidence>
<dbReference type="SUPFAM" id="SSF53822">
    <property type="entry name" value="Periplasmic binding protein-like I"/>
    <property type="match status" value="1"/>
</dbReference>
<evidence type="ECO:0000256" key="7">
    <source>
        <dbReference type="ARBA" id="ARBA00023288"/>
    </source>
</evidence>
<dbReference type="EMBL" id="CAADIW010000003">
    <property type="protein sequence ID" value="VFS09065.1"/>
    <property type="molecule type" value="Genomic_DNA"/>
</dbReference>
<accession>A0A484WFA4</accession>
<comment type="similarity">
    <text evidence="8">Belongs to the LpoA family.</text>
</comment>
<dbReference type="InterPro" id="IPR007443">
    <property type="entry name" value="LpoA"/>
</dbReference>
<dbReference type="Proteomes" id="UP000351155">
    <property type="component" value="Unassembled WGS sequence"/>
</dbReference>
<feature type="compositionally biased region" description="Low complexity" evidence="9">
    <location>
        <begin position="333"/>
        <end position="390"/>
    </location>
</feature>
<evidence type="ECO:0000313" key="12">
    <source>
        <dbReference type="Proteomes" id="UP000351155"/>
    </source>
</evidence>
<dbReference type="GO" id="GO:0031241">
    <property type="term" value="C:periplasmic side of cell outer membrane"/>
    <property type="evidence" value="ECO:0007669"/>
    <property type="project" value="UniProtKB-UniRule"/>
</dbReference>
<reference evidence="11 12" key="1">
    <citation type="submission" date="2019-03" db="EMBL/GenBank/DDBJ databases">
        <authorList>
            <consortium name="Pathogen Informatics"/>
        </authorList>
    </citation>
    <scope>NUCLEOTIDE SEQUENCE [LARGE SCALE GENOMIC DNA]</scope>
    <source>
        <strain evidence="11 12">NCTC12126</strain>
    </source>
</reference>
<protein>
    <recommendedName>
        <fullName evidence="8">Penicillin-binding protein activator LpoA</fullName>
        <shortName evidence="8">PBP activator LpoA</shortName>
    </recommendedName>
</protein>
<keyword evidence="4 8" id="KW-0472">Membrane</keyword>
<dbReference type="AlphaFoldDB" id="A0A484WFA4"/>
<keyword evidence="2 8" id="KW-0133">Cell shape</keyword>
<dbReference type="InterPro" id="IPR011990">
    <property type="entry name" value="TPR-like_helical_dom_sf"/>
</dbReference>
<evidence type="ECO:0000256" key="8">
    <source>
        <dbReference type="HAMAP-Rule" id="MF_01890"/>
    </source>
</evidence>
<keyword evidence="1 8" id="KW-0732">Signal</keyword>
<dbReference type="PANTHER" id="PTHR38038">
    <property type="entry name" value="PENICILLIN-BINDING PROTEIN ACTIVATOR LPOA"/>
    <property type="match status" value="1"/>
</dbReference>
<evidence type="ECO:0000256" key="10">
    <source>
        <dbReference type="SAM" id="SignalP"/>
    </source>
</evidence>
<dbReference type="Gene3D" id="3.40.50.2300">
    <property type="match status" value="2"/>
</dbReference>
<evidence type="ECO:0000256" key="6">
    <source>
        <dbReference type="ARBA" id="ARBA00023237"/>
    </source>
</evidence>
<evidence type="ECO:0000313" key="11">
    <source>
        <dbReference type="EMBL" id="VFS09065.1"/>
    </source>
</evidence>
<dbReference type="Gene3D" id="1.25.40.650">
    <property type="match status" value="1"/>
</dbReference>
<organism evidence="11 12">
    <name type="scientific">Enterobacter cancerogenus</name>
    <dbReference type="NCBI Taxonomy" id="69218"/>
    <lineage>
        <taxon>Bacteria</taxon>
        <taxon>Pseudomonadati</taxon>
        <taxon>Pseudomonadota</taxon>
        <taxon>Gammaproteobacteria</taxon>
        <taxon>Enterobacterales</taxon>
        <taxon>Enterobacteriaceae</taxon>
        <taxon>Enterobacter</taxon>
        <taxon>Enterobacter cloacae complex</taxon>
    </lineage>
</organism>
<feature type="signal peptide" evidence="10">
    <location>
        <begin position="1"/>
        <end position="31"/>
    </location>
</feature>
<dbReference type="PANTHER" id="PTHR38038:SF1">
    <property type="entry name" value="PENICILLIN-BINDING PROTEIN ACTIVATOR LPOA"/>
    <property type="match status" value="1"/>
</dbReference>
<evidence type="ECO:0000256" key="4">
    <source>
        <dbReference type="ARBA" id="ARBA00023136"/>
    </source>
</evidence>
<keyword evidence="6 8" id="KW-0998">Cell outer membrane</keyword>
<comment type="subunit">
    <text evidence="8">Interacts with PBP1a.</text>
</comment>
<dbReference type="GO" id="GO:0008360">
    <property type="term" value="P:regulation of cell shape"/>
    <property type="evidence" value="ECO:0007669"/>
    <property type="project" value="UniProtKB-KW"/>
</dbReference>
<keyword evidence="5" id="KW-0564">Palmitate</keyword>